<keyword evidence="3" id="KW-1185">Reference proteome</keyword>
<protein>
    <submittedName>
        <fullName evidence="2">Uncharacterized protein</fullName>
    </submittedName>
</protein>
<gene>
    <name evidence="2" type="ORF">G6M90_00g103860</name>
</gene>
<sequence>MHGRQPGTILEEPGDHLRGRQLAVIDVERRLNAQSPKALQLYWSKMGSPGAGQHVHDIRTTHGNSAAIPIFPAGQEAIAAIARALSWTVRIIAPLDTKGHSGNRLAKASHHSVLQAPRTAAASW</sequence>
<reference evidence="2 3" key="1">
    <citation type="submission" date="2020-07" db="EMBL/GenBank/DDBJ databases">
        <title>Telomere length de novo assembly of all 7 chromosomes of the fungus, Metarhizium brunneum, using a novel assembly pipeline.</title>
        <authorList>
            <person name="Saud z."/>
            <person name="Kortsinoglou A."/>
            <person name="Kouvelis V.N."/>
            <person name="Butt T.M."/>
        </authorList>
    </citation>
    <scope>NUCLEOTIDE SEQUENCE [LARGE SCALE GENOMIC DNA]</scope>
    <source>
        <strain evidence="2 3">4556</strain>
    </source>
</reference>
<dbReference type="Proteomes" id="UP000510686">
    <property type="component" value="Chromosome 6"/>
</dbReference>
<proteinExistence type="predicted"/>
<dbReference type="EMBL" id="CP058937">
    <property type="protein sequence ID" value="QLI73275.1"/>
    <property type="molecule type" value="Genomic_DNA"/>
</dbReference>
<dbReference type="AlphaFoldDB" id="A0A7D5V2T9"/>
<evidence type="ECO:0000313" key="3">
    <source>
        <dbReference type="Proteomes" id="UP000510686"/>
    </source>
</evidence>
<evidence type="ECO:0000256" key="1">
    <source>
        <dbReference type="SAM" id="MobiDB-lite"/>
    </source>
</evidence>
<dbReference type="GeneID" id="90968189"/>
<accession>A0A7D5V2T9</accession>
<dbReference type="KEGG" id="mbrn:90968189"/>
<feature type="region of interest" description="Disordered" evidence="1">
    <location>
        <begin position="101"/>
        <end position="124"/>
    </location>
</feature>
<organism evidence="2 3">
    <name type="scientific">Metarhizium brunneum</name>
    <dbReference type="NCBI Taxonomy" id="500148"/>
    <lineage>
        <taxon>Eukaryota</taxon>
        <taxon>Fungi</taxon>
        <taxon>Dikarya</taxon>
        <taxon>Ascomycota</taxon>
        <taxon>Pezizomycotina</taxon>
        <taxon>Sordariomycetes</taxon>
        <taxon>Hypocreomycetidae</taxon>
        <taxon>Hypocreales</taxon>
        <taxon>Clavicipitaceae</taxon>
        <taxon>Metarhizium</taxon>
    </lineage>
</organism>
<name>A0A7D5V2T9_9HYPO</name>
<evidence type="ECO:0000313" key="2">
    <source>
        <dbReference type="EMBL" id="QLI73275.1"/>
    </source>
</evidence>
<dbReference type="RefSeq" id="XP_065987637.1">
    <property type="nucleotide sequence ID" value="XM_066131628.1"/>
</dbReference>